<evidence type="ECO:0000256" key="5">
    <source>
        <dbReference type="ARBA" id="ARBA00022692"/>
    </source>
</evidence>
<dbReference type="GO" id="GO:0005886">
    <property type="term" value="C:plasma membrane"/>
    <property type="evidence" value="ECO:0007669"/>
    <property type="project" value="UniProtKB-SubCell"/>
</dbReference>
<evidence type="ECO:0000256" key="3">
    <source>
        <dbReference type="ARBA" id="ARBA00022448"/>
    </source>
</evidence>
<dbReference type="NCBIfam" id="TIGR00710">
    <property type="entry name" value="efflux_Bcr_CflA"/>
    <property type="match status" value="1"/>
</dbReference>
<keyword evidence="7 8" id="KW-0472">Membrane</keyword>
<feature type="transmembrane region" description="Helical" evidence="8">
    <location>
        <begin position="195"/>
        <end position="215"/>
    </location>
</feature>
<dbReference type="PROSITE" id="PS50850">
    <property type="entry name" value="MFS"/>
    <property type="match status" value="1"/>
</dbReference>
<feature type="transmembrane region" description="Helical" evidence="8">
    <location>
        <begin position="336"/>
        <end position="357"/>
    </location>
</feature>
<dbReference type="GO" id="GO:1990961">
    <property type="term" value="P:xenobiotic detoxification by transmembrane export across the plasma membrane"/>
    <property type="evidence" value="ECO:0007669"/>
    <property type="project" value="InterPro"/>
</dbReference>
<protein>
    <recommendedName>
        <fullName evidence="8">Bcr/CflA family efflux transporter</fullName>
    </recommendedName>
</protein>
<feature type="transmembrane region" description="Helical" evidence="8">
    <location>
        <begin position="40"/>
        <end position="59"/>
    </location>
</feature>
<evidence type="ECO:0000256" key="2">
    <source>
        <dbReference type="ARBA" id="ARBA00006236"/>
    </source>
</evidence>
<accession>A0A6L7GHA7</accession>
<dbReference type="PANTHER" id="PTHR23502:SF132">
    <property type="entry name" value="POLYAMINE TRANSPORTER 2-RELATED"/>
    <property type="match status" value="1"/>
</dbReference>
<dbReference type="CDD" id="cd17320">
    <property type="entry name" value="MFS_MdfA_MDR_like"/>
    <property type="match status" value="1"/>
</dbReference>
<evidence type="ECO:0000259" key="9">
    <source>
        <dbReference type="PROSITE" id="PS50850"/>
    </source>
</evidence>
<feature type="domain" description="Major facilitator superfamily (MFS) profile" evidence="9">
    <location>
        <begin position="40"/>
        <end position="424"/>
    </location>
</feature>
<keyword evidence="4" id="KW-1003">Cell membrane</keyword>
<feature type="transmembrane region" description="Helical" evidence="8">
    <location>
        <begin position="79"/>
        <end position="99"/>
    </location>
</feature>
<feature type="transmembrane region" description="Helical" evidence="8">
    <location>
        <begin position="165"/>
        <end position="183"/>
    </location>
</feature>
<feature type="transmembrane region" description="Helical" evidence="8">
    <location>
        <begin position="245"/>
        <end position="263"/>
    </location>
</feature>
<dbReference type="GO" id="GO:0042910">
    <property type="term" value="F:xenobiotic transmembrane transporter activity"/>
    <property type="evidence" value="ECO:0007669"/>
    <property type="project" value="InterPro"/>
</dbReference>
<evidence type="ECO:0000256" key="1">
    <source>
        <dbReference type="ARBA" id="ARBA00004651"/>
    </source>
</evidence>
<keyword evidence="3 8" id="KW-0813">Transport</keyword>
<evidence type="ECO:0000313" key="10">
    <source>
        <dbReference type="EMBL" id="MXP14875.1"/>
    </source>
</evidence>
<dbReference type="SUPFAM" id="SSF103473">
    <property type="entry name" value="MFS general substrate transporter"/>
    <property type="match status" value="1"/>
</dbReference>
<keyword evidence="11" id="KW-1185">Reference proteome</keyword>
<dbReference type="OrthoDB" id="9800416at2"/>
<keyword evidence="5 8" id="KW-0812">Transmembrane</keyword>
<name>A0A6L7GHA7_9SPHN</name>
<proteinExistence type="inferred from homology"/>
<dbReference type="AlphaFoldDB" id="A0A6L7GHA7"/>
<reference evidence="10 11" key="1">
    <citation type="submission" date="2019-12" db="EMBL/GenBank/DDBJ databases">
        <title>Genomic-based taxomic classification of the family Erythrobacteraceae.</title>
        <authorList>
            <person name="Xu L."/>
        </authorList>
    </citation>
    <scope>NUCLEOTIDE SEQUENCE [LARGE SCALE GENOMIC DNA]</scope>
    <source>
        <strain evidence="10 11">KCTC 52259</strain>
    </source>
</reference>
<dbReference type="Pfam" id="PF07690">
    <property type="entry name" value="MFS_1"/>
    <property type="match status" value="1"/>
</dbReference>
<feature type="transmembrane region" description="Helical" evidence="8">
    <location>
        <begin position="378"/>
        <end position="395"/>
    </location>
</feature>
<gene>
    <name evidence="10" type="ORF">GRI44_08970</name>
</gene>
<feature type="transmembrane region" description="Helical" evidence="8">
    <location>
        <begin position="313"/>
        <end position="330"/>
    </location>
</feature>
<keyword evidence="8" id="KW-0997">Cell inner membrane</keyword>
<feature type="transmembrane region" description="Helical" evidence="8">
    <location>
        <begin position="132"/>
        <end position="153"/>
    </location>
</feature>
<evidence type="ECO:0000256" key="4">
    <source>
        <dbReference type="ARBA" id="ARBA00022475"/>
    </source>
</evidence>
<comment type="similarity">
    <text evidence="2 8">Belongs to the major facilitator superfamily. Bcr/CmlA family.</text>
</comment>
<organism evidence="10 11">
    <name type="scientific">Allopontixanthobacter confluentis</name>
    <dbReference type="NCBI Taxonomy" id="1849021"/>
    <lineage>
        <taxon>Bacteria</taxon>
        <taxon>Pseudomonadati</taxon>
        <taxon>Pseudomonadota</taxon>
        <taxon>Alphaproteobacteria</taxon>
        <taxon>Sphingomonadales</taxon>
        <taxon>Erythrobacteraceae</taxon>
        <taxon>Allopontixanthobacter</taxon>
    </lineage>
</organism>
<dbReference type="PANTHER" id="PTHR23502">
    <property type="entry name" value="MAJOR FACILITATOR SUPERFAMILY"/>
    <property type="match status" value="1"/>
</dbReference>
<dbReference type="Gene3D" id="1.20.1720.10">
    <property type="entry name" value="Multidrug resistance protein D"/>
    <property type="match status" value="1"/>
</dbReference>
<dbReference type="InterPro" id="IPR020846">
    <property type="entry name" value="MFS_dom"/>
</dbReference>
<feature type="transmembrane region" description="Helical" evidence="8">
    <location>
        <begin position="283"/>
        <end position="301"/>
    </location>
</feature>
<evidence type="ECO:0000256" key="8">
    <source>
        <dbReference type="RuleBase" id="RU365088"/>
    </source>
</evidence>
<comment type="subcellular location">
    <subcellularLocation>
        <location evidence="8">Cell inner membrane</location>
        <topology evidence="8">Multi-pass membrane protein</topology>
    </subcellularLocation>
    <subcellularLocation>
        <location evidence="1">Cell membrane</location>
        <topology evidence="1">Multi-pass membrane protein</topology>
    </subcellularLocation>
</comment>
<feature type="transmembrane region" description="Helical" evidence="8">
    <location>
        <begin position="106"/>
        <end position="126"/>
    </location>
</feature>
<sequence length="442" mass="47497">MPVAADKSLFMLRRSGHGRAMDLSISSADGTARAVGRREFVVLMAALMSLGALAIDGMLPALDEIAADLGVADPNQRQLVVGLYLLASGVGCLVPGSFADRFGRRRVLFVALGFYVVTSLLCALAPSFDSLLALRVVQGFGTAGLSVLPAAIIRDRFEGDQMAKLMSLIFIVFMVVPVLAPSLGQAVLLVADWRWVFVAMAVLAGAVWAWAWVRLPETLADKDRQKIDIRTILHNLPLTFRTREAIGYVLGSGLTFGAMFGYINSAQQLIGEHFGQDENFPLIFGATASTLAVSSFANSRIVERFGARRVSHAALCVFLVVSALQVYAALFHGGSLYWFVPLMSANLCLLGFMGANFGSIAMQPFETTAGSASSAQSFIRMVMGAGIGMLIGQAYNDSALPLALALLLSSFAALLLVLFSERGTLFRRPRQARKYLAMHDVI</sequence>
<dbReference type="InterPro" id="IPR011701">
    <property type="entry name" value="MFS"/>
</dbReference>
<dbReference type="InterPro" id="IPR036259">
    <property type="entry name" value="MFS_trans_sf"/>
</dbReference>
<comment type="caution">
    <text evidence="10">The sequence shown here is derived from an EMBL/GenBank/DDBJ whole genome shotgun (WGS) entry which is preliminary data.</text>
</comment>
<dbReference type="InterPro" id="IPR004812">
    <property type="entry name" value="Efflux_drug-R_Bcr/CmlA"/>
</dbReference>
<dbReference type="Proteomes" id="UP000473531">
    <property type="component" value="Unassembled WGS sequence"/>
</dbReference>
<evidence type="ECO:0000256" key="6">
    <source>
        <dbReference type="ARBA" id="ARBA00022989"/>
    </source>
</evidence>
<feature type="transmembrane region" description="Helical" evidence="8">
    <location>
        <begin position="401"/>
        <end position="420"/>
    </location>
</feature>
<dbReference type="EMBL" id="WTYU01000002">
    <property type="protein sequence ID" value="MXP14875.1"/>
    <property type="molecule type" value="Genomic_DNA"/>
</dbReference>
<evidence type="ECO:0000313" key="11">
    <source>
        <dbReference type="Proteomes" id="UP000473531"/>
    </source>
</evidence>
<evidence type="ECO:0000256" key="7">
    <source>
        <dbReference type="ARBA" id="ARBA00023136"/>
    </source>
</evidence>
<keyword evidence="6 8" id="KW-1133">Transmembrane helix</keyword>